<dbReference type="InterPro" id="IPR000819">
    <property type="entry name" value="Peptidase_M17_C"/>
</dbReference>
<evidence type="ECO:0000256" key="6">
    <source>
        <dbReference type="ARBA" id="ARBA00049972"/>
    </source>
</evidence>
<keyword evidence="11" id="KW-1185">Reference proteome</keyword>
<dbReference type="InterPro" id="IPR011356">
    <property type="entry name" value="Leucine_aapep/pepB"/>
</dbReference>
<dbReference type="AlphaFoldDB" id="A0A1B3SM67"/>
<dbReference type="GO" id="GO:0070006">
    <property type="term" value="F:metalloaminopeptidase activity"/>
    <property type="evidence" value="ECO:0007669"/>
    <property type="project" value="InterPro"/>
</dbReference>
<dbReference type="KEGG" id="shj:SHELI_v1c10780"/>
<gene>
    <name evidence="10" type="primary">pepA</name>
    <name evidence="10" type="ORF">SHELI_v1c10780</name>
</gene>
<feature type="domain" description="Cytosol aminopeptidase" evidence="9">
    <location>
        <begin position="301"/>
        <end position="308"/>
    </location>
</feature>
<dbReference type="PROSITE" id="PS00631">
    <property type="entry name" value="CYTOSOL_AP"/>
    <property type="match status" value="1"/>
</dbReference>
<dbReference type="PATRIC" id="fig|216938.3.peg.1097"/>
<evidence type="ECO:0000313" key="10">
    <source>
        <dbReference type="EMBL" id="AOG61025.1"/>
    </source>
</evidence>
<proteinExistence type="inferred from homology"/>
<dbReference type="GO" id="GO:0006508">
    <property type="term" value="P:proteolysis"/>
    <property type="evidence" value="ECO:0007669"/>
    <property type="project" value="UniProtKB-KW"/>
</dbReference>
<comment type="function">
    <text evidence="6">Presumably involved in the processing and regular turnover of intracellular proteins. Catalyzes the removal of unsubstituted N-terminal amino acids from various peptides.</text>
</comment>
<keyword evidence="3" id="KW-0645">Protease</keyword>
<sequence length="446" mass="48761">MAHNKKFDVTLKAVTKESKVNSIVILEPGATTLISEEKTLYHCVDPKEAICKSAKGFASAVANAKYDLNVDLDSVVSLYDDKDSAFQVYVEAIMFAKHCSYVLKGEVKENDSCKKYELMFDEKYQSVLETSQIKMEHVNFARDLQDMPPNVATSVEVANLIEKKAKEIKEIKVTVLGKKEAEQHGMGLFLSVNAGSHVDPRVVILEYVTDPSLPRTVLVGKGITFDSGGYNLKPSTSLIGMKFDMSGSAIVSSTVIALAKAKAKCNVVSVAMLTDNRIGGHATLTESVVKSMNGKTVEIGNTDAEGRLVLADGMTYAVRNLKADRLMTVATLTGAMIFSLGRWFTGSFTNDETFHSEFMDASKKAHEPLWQLPLTKDHLEVMKCSKIADLSNLGSIREAGSSTAAAFLNVFAEEKPYIHLDIALTADSDNRGNAPMLKSMFELLKK</sequence>
<evidence type="ECO:0000256" key="3">
    <source>
        <dbReference type="ARBA" id="ARBA00022670"/>
    </source>
</evidence>
<dbReference type="PANTHER" id="PTHR11963">
    <property type="entry name" value="LEUCINE AMINOPEPTIDASE-RELATED"/>
    <property type="match status" value="1"/>
</dbReference>
<evidence type="ECO:0000256" key="1">
    <source>
        <dbReference type="ARBA" id="ARBA00009528"/>
    </source>
</evidence>
<dbReference type="STRING" id="216938.SHELI_v1c10780"/>
<evidence type="ECO:0000313" key="11">
    <source>
        <dbReference type="Proteomes" id="UP000094378"/>
    </source>
</evidence>
<dbReference type="Pfam" id="PF00883">
    <property type="entry name" value="Peptidase_M17"/>
    <property type="match status" value="1"/>
</dbReference>
<dbReference type="GO" id="GO:0030145">
    <property type="term" value="F:manganese ion binding"/>
    <property type="evidence" value="ECO:0007669"/>
    <property type="project" value="InterPro"/>
</dbReference>
<keyword evidence="4" id="KW-0378">Hydrolase</keyword>
<dbReference type="SUPFAM" id="SSF53187">
    <property type="entry name" value="Zn-dependent exopeptidases"/>
    <property type="match status" value="1"/>
</dbReference>
<protein>
    <recommendedName>
        <fullName evidence="7">Probable cytosol aminopeptidase</fullName>
    </recommendedName>
    <alternativeName>
        <fullName evidence="8">Leucine aminopeptidase</fullName>
    </alternativeName>
    <alternativeName>
        <fullName evidence="5">Leucyl aminopeptidase</fullName>
    </alternativeName>
</protein>
<dbReference type="PANTHER" id="PTHR11963:SF23">
    <property type="entry name" value="CYTOSOL AMINOPEPTIDASE"/>
    <property type="match status" value="1"/>
</dbReference>
<keyword evidence="2 10" id="KW-0031">Aminopeptidase</keyword>
<dbReference type="Gene3D" id="3.40.630.10">
    <property type="entry name" value="Zn peptidases"/>
    <property type="match status" value="1"/>
</dbReference>
<dbReference type="CDD" id="cd00433">
    <property type="entry name" value="Peptidase_M17"/>
    <property type="match status" value="1"/>
</dbReference>
<dbReference type="RefSeq" id="WP_069117426.1">
    <property type="nucleotide sequence ID" value="NZ_CP017015.1"/>
</dbReference>
<organism evidence="10 11">
    <name type="scientific">Spiroplasma helicoides</name>
    <dbReference type="NCBI Taxonomy" id="216938"/>
    <lineage>
        <taxon>Bacteria</taxon>
        <taxon>Bacillati</taxon>
        <taxon>Mycoplasmatota</taxon>
        <taxon>Mollicutes</taxon>
        <taxon>Entomoplasmatales</taxon>
        <taxon>Spiroplasmataceae</taxon>
        <taxon>Spiroplasma</taxon>
    </lineage>
</organism>
<evidence type="ECO:0000256" key="8">
    <source>
        <dbReference type="ARBA" id="ARBA00050061"/>
    </source>
</evidence>
<dbReference type="EMBL" id="CP017015">
    <property type="protein sequence ID" value="AOG61025.1"/>
    <property type="molecule type" value="Genomic_DNA"/>
</dbReference>
<evidence type="ECO:0000259" key="9">
    <source>
        <dbReference type="PROSITE" id="PS00631"/>
    </source>
</evidence>
<dbReference type="Proteomes" id="UP000094378">
    <property type="component" value="Chromosome"/>
</dbReference>
<comment type="similarity">
    <text evidence="1">Belongs to the peptidase M17 family.</text>
</comment>
<dbReference type="PRINTS" id="PR00481">
    <property type="entry name" value="LAMNOPPTDASE"/>
</dbReference>
<evidence type="ECO:0000256" key="4">
    <source>
        <dbReference type="ARBA" id="ARBA00022801"/>
    </source>
</evidence>
<evidence type="ECO:0000256" key="2">
    <source>
        <dbReference type="ARBA" id="ARBA00022438"/>
    </source>
</evidence>
<accession>A0A1B3SM67</accession>
<evidence type="ECO:0000256" key="5">
    <source>
        <dbReference type="ARBA" id="ARBA00033172"/>
    </source>
</evidence>
<reference evidence="10 11" key="1">
    <citation type="submission" date="2016-08" db="EMBL/GenBank/DDBJ databases">
        <title>Complete genome sequence of Spiroplasma helicoides TABS-2 (DSM 22551).</title>
        <authorList>
            <person name="Shen W.-Y."/>
            <person name="Lo W.-S."/>
            <person name="Lai Y.-C."/>
            <person name="Kuo C.-H."/>
        </authorList>
    </citation>
    <scope>NUCLEOTIDE SEQUENCE [LARGE SCALE GENOMIC DNA]</scope>
    <source>
        <strain evidence="10 11">TABS-2</strain>
    </source>
</reference>
<dbReference type="GO" id="GO:0005737">
    <property type="term" value="C:cytoplasm"/>
    <property type="evidence" value="ECO:0007669"/>
    <property type="project" value="InterPro"/>
</dbReference>
<dbReference type="OrthoDB" id="9809354at2"/>
<evidence type="ECO:0000256" key="7">
    <source>
        <dbReference type="ARBA" id="ARBA00050021"/>
    </source>
</evidence>
<name>A0A1B3SM67_9MOLU</name>